<comment type="caution">
    <text evidence="2">Lacks conserved residue(s) required for the propagation of feature annotation.</text>
</comment>
<dbReference type="Gene3D" id="3.10.250.10">
    <property type="entry name" value="SRCR-like domain"/>
    <property type="match status" value="1"/>
</dbReference>
<dbReference type="GO" id="GO:0005615">
    <property type="term" value="C:extracellular space"/>
    <property type="evidence" value="ECO:0007669"/>
    <property type="project" value="TreeGrafter"/>
</dbReference>
<keyword evidence="7" id="KW-0675">Receptor</keyword>
<evidence type="ECO:0000259" key="4">
    <source>
        <dbReference type="PROSITE" id="PS50287"/>
    </source>
</evidence>
<dbReference type="Gene3D" id="2.60.40.10">
    <property type="entry name" value="Immunoglobulins"/>
    <property type="match status" value="1"/>
</dbReference>
<keyword evidence="1 2" id="KW-1015">Disulfide bond</keyword>
<dbReference type="GO" id="GO:0005886">
    <property type="term" value="C:plasma membrane"/>
    <property type="evidence" value="ECO:0007669"/>
    <property type="project" value="TreeGrafter"/>
</dbReference>
<dbReference type="InterPro" id="IPR036179">
    <property type="entry name" value="Ig-like_dom_sf"/>
</dbReference>
<evidence type="ECO:0000313" key="7">
    <source>
        <dbReference type="RefSeq" id="XP_030640251.1"/>
    </source>
</evidence>
<feature type="signal peptide" evidence="3">
    <location>
        <begin position="1"/>
        <end position="24"/>
    </location>
</feature>
<dbReference type="PANTHER" id="PTHR48071">
    <property type="entry name" value="SRCR DOMAIN-CONTAINING PROTEIN"/>
    <property type="match status" value="1"/>
</dbReference>
<accession>A0A6J2WA72</accession>
<dbReference type="InterPro" id="IPR007110">
    <property type="entry name" value="Ig-like_dom"/>
</dbReference>
<dbReference type="SUPFAM" id="SSF48726">
    <property type="entry name" value="Immunoglobulin"/>
    <property type="match status" value="1"/>
</dbReference>
<evidence type="ECO:0000256" key="1">
    <source>
        <dbReference type="ARBA" id="ARBA00023157"/>
    </source>
</evidence>
<dbReference type="InterPro" id="IPR036772">
    <property type="entry name" value="SRCR-like_dom_sf"/>
</dbReference>
<feature type="domain" description="Ig-like" evidence="5">
    <location>
        <begin position="135"/>
        <end position="210"/>
    </location>
</feature>
<keyword evidence="6" id="KW-1185">Reference proteome</keyword>
<dbReference type="FunFam" id="2.60.40.10:FF:001946">
    <property type="entry name" value="Antigen WC1.1"/>
    <property type="match status" value="1"/>
</dbReference>
<dbReference type="SMART" id="SM00202">
    <property type="entry name" value="SR"/>
    <property type="match status" value="1"/>
</dbReference>
<dbReference type="GO" id="GO:0031638">
    <property type="term" value="P:zymogen activation"/>
    <property type="evidence" value="ECO:0007669"/>
    <property type="project" value="TreeGrafter"/>
</dbReference>
<feature type="disulfide bond" evidence="2">
    <location>
        <begin position="99"/>
        <end position="109"/>
    </location>
</feature>
<feature type="chain" id="PRO_5026839089" evidence="3">
    <location>
        <begin position="25"/>
        <end position="252"/>
    </location>
</feature>
<dbReference type="GO" id="GO:0004252">
    <property type="term" value="F:serine-type endopeptidase activity"/>
    <property type="evidence" value="ECO:0007669"/>
    <property type="project" value="TreeGrafter"/>
</dbReference>
<gene>
    <name evidence="7" type="primary">LOC115820737</name>
</gene>
<dbReference type="FunFam" id="3.10.250.10:FF:000031">
    <property type="entry name" value="RIKEN cDNA 5830411N06, isoform CRA_a"/>
    <property type="match status" value="1"/>
</dbReference>
<dbReference type="PRINTS" id="PR00258">
    <property type="entry name" value="SPERACTRCPTR"/>
</dbReference>
<dbReference type="InterPro" id="IPR001190">
    <property type="entry name" value="SRCR"/>
</dbReference>
<evidence type="ECO:0000313" key="6">
    <source>
        <dbReference type="Proteomes" id="UP000504632"/>
    </source>
</evidence>
<keyword evidence="3" id="KW-0732">Signal</keyword>
<dbReference type="FunCoup" id="A0A6J2WA72">
    <property type="interactions" value="583"/>
</dbReference>
<dbReference type="PROSITE" id="PS50835">
    <property type="entry name" value="IG_LIKE"/>
    <property type="match status" value="1"/>
</dbReference>
<dbReference type="PROSITE" id="PS50287">
    <property type="entry name" value="SRCR_2"/>
    <property type="match status" value="1"/>
</dbReference>
<organism evidence="6 7">
    <name type="scientific">Chanos chanos</name>
    <name type="common">Milkfish</name>
    <name type="synonym">Mugil chanos</name>
    <dbReference type="NCBI Taxonomy" id="29144"/>
    <lineage>
        <taxon>Eukaryota</taxon>
        <taxon>Metazoa</taxon>
        <taxon>Chordata</taxon>
        <taxon>Craniata</taxon>
        <taxon>Vertebrata</taxon>
        <taxon>Euteleostomi</taxon>
        <taxon>Actinopterygii</taxon>
        <taxon>Neopterygii</taxon>
        <taxon>Teleostei</taxon>
        <taxon>Ostariophysi</taxon>
        <taxon>Gonorynchiformes</taxon>
        <taxon>Chanidae</taxon>
        <taxon>Chanos</taxon>
    </lineage>
</organism>
<dbReference type="AlphaFoldDB" id="A0A6J2WA72"/>
<name>A0A6J2WA72_CHACN</name>
<evidence type="ECO:0000259" key="5">
    <source>
        <dbReference type="PROSITE" id="PS50835"/>
    </source>
</evidence>
<dbReference type="Proteomes" id="UP000504632">
    <property type="component" value="Chromosome 9"/>
</dbReference>
<dbReference type="InterPro" id="IPR013783">
    <property type="entry name" value="Ig-like_fold"/>
</dbReference>
<evidence type="ECO:0000256" key="2">
    <source>
        <dbReference type="PROSITE-ProRule" id="PRU00196"/>
    </source>
</evidence>
<dbReference type="GeneID" id="115820737"/>
<dbReference type="OrthoDB" id="536948at2759"/>
<dbReference type="InParanoid" id="A0A6J2WA72"/>
<evidence type="ECO:0000256" key="3">
    <source>
        <dbReference type="SAM" id="SignalP"/>
    </source>
</evidence>
<dbReference type="RefSeq" id="XP_030640251.1">
    <property type="nucleotide sequence ID" value="XM_030784391.1"/>
</dbReference>
<dbReference type="Pfam" id="PF00530">
    <property type="entry name" value="SRCR"/>
    <property type="match status" value="1"/>
</dbReference>
<reference evidence="7" key="1">
    <citation type="submission" date="2025-08" db="UniProtKB">
        <authorList>
            <consortium name="RefSeq"/>
        </authorList>
    </citation>
    <scope>IDENTIFICATION</scope>
</reference>
<proteinExistence type="predicted"/>
<dbReference type="PANTHER" id="PTHR48071:SF23">
    <property type="entry name" value="SI:CH211-150O23.3"/>
    <property type="match status" value="1"/>
</dbReference>
<sequence length="252" mass="28173">MSKILRVLTLLSLGYVIAVWDAHAYDDVHTRLVGGDHKCSGRVEVYLGNHWGTVCNHGWDLRDAAVVCRELSCGFAYSTSHAFRFGRASGEVVWRNVRCSGDEFSLDLCERTLNDGICLHNEDVSVECTVEIHTPQIWYNTSAEAPSGWVLKGQNFNVTCSTQQGYPGGSFQLRFIRPNGTVRHTLPALSNSVTFTFSNAQSSNEGYYCCLYKVQVGGRMFISRESQPLPISVKGITKFEYFNFKDLNSADK</sequence>
<feature type="domain" description="SRCR" evidence="4">
    <location>
        <begin position="30"/>
        <end position="129"/>
    </location>
</feature>
<protein>
    <submittedName>
        <fullName evidence="7">Scavenger receptor cysteine-rich domain superfamily protein</fullName>
    </submittedName>
</protein>
<dbReference type="SUPFAM" id="SSF56487">
    <property type="entry name" value="SRCR-like"/>
    <property type="match status" value="1"/>
</dbReference>